<feature type="coiled-coil region" evidence="11">
    <location>
        <begin position="259"/>
        <end position="286"/>
    </location>
</feature>
<evidence type="ECO:0000256" key="1">
    <source>
        <dbReference type="ARBA" id="ARBA00004173"/>
    </source>
</evidence>
<dbReference type="SUPFAM" id="SSF55174">
    <property type="entry name" value="Alpha-L RNA-binding motif"/>
    <property type="match status" value="1"/>
</dbReference>
<keyword evidence="14" id="KW-1185">Reference proteome</keyword>
<dbReference type="SMART" id="SM00363">
    <property type="entry name" value="S4"/>
    <property type="match status" value="1"/>
</dbReference>
<evidence type="ECO:0000256" key="8">
    <source>
        <dbReference type="ARBA" id="ARBA00037226"/>
    </source>
</evidence>
<evidence type="ECO:0000259" key="13">
    <source>
        <dbReference type="SMART" id="SM00363"/>
    </source>
</evidence>
<sequence>MPRTKRLHQLKRPNIRQDWSKWNLYNLSRVGNPQIRDRTFFQQKWTAKSMLRAYHNPDVREGTWTKMFDRRLPAVVPMDHRYLARYDGSELAEGRGMGVEKLAENAGYERKRAAERTPYMHMTFHPLERRLDTAIFRALFASSTRQARQFVTHGWVKVNGKKMKYPSYQLNPGDMFSVDPERVMFATGARKDPVEKEEKDEETDNAEAEKAVDESGAAAEGETTAEGETSEGTSVKSEIVEPVQSEPVEPSAETKGEARKELRALMERTRSILEDARDQLSGKRQRELRDLSKSVKKLLSQYRGVPESQLDETIEGMQANLAEILGKVPAGALITPTSAATTAGSNAPSNPQAKADKADNYKIQKDAKLLAAALERVRENPYDPSKPYATPWKPRDYMSAFAFIPRYLEVNQNICSAVYVRHPVARPGLAEVPTPYSAETMALGFNWYLRRR</sequence>
<dbReference type="FunFam" id="3.10.290.10:FF:000025">
    <property type="entry name" value="30S ribosomal subunit S4"/>
    <property type="match status" value="1"/>
</dbReference>
<keyword evidence="7" id="KW-0687">Ribonucleoprotein</keyword>
<dbReference type="CDD" id="cd00165">
    <property type="entry name" value="S4"/>
    <property type="match status" value="1"/>
</dbReference>
<dbReference type="GO" id="GO:0019843">
    <property type="term" value="F:rRNA binding"/>
    <property type="evidence" value="ECO:0007669"/>
    <property type="project" value="UniProtKB-KW"/>
</dbReference>
<evidence type="ECO:0000256" key="5">
    <source>
        <dbReference type="ARBA" id="ARBA00022980"/>
    </source>
</evidence>
<keyword evidence="11" id="KW-0175">Coiled coil</keyword>
<dbReference type="InterPro" id="IPR018079">
    <property type="entry name" value="Ribosomal_uS4_CS"/>
</dbReference>
<evidence type="ECO:0000313" key="14">
    <source>
        <dbReference type="Proteomes" id="UP000504637"/>
    </source>
</evidence>
<feature type="domain" description="RNA-binding S4" evidence="13">
    <location>
        <begin position="129"/>
        <end position="189"/>
    </location>
</feature>
<dbReference type="InterPro" id="IPR022801">
    <property type="entry name" value="Ribosomal_uS4"/>
</dbReference>
<reference evidence="15" key="1">
    <citation type="submission" date="2020-01" db="EMBL/GenBank/DDBJ databases">
        <authorList>
            <consortium name="DOE Joint Genome Institute"/>
            <person name="Haridas S."/>
            <person name="Albert R."/>
            <person name="Binder M."/>
            <person name="Bloem J."/>
            <person name="Labutti K."/>
            <person name="Salamov A."/>
            <person name="Andreopoulos B."/>
            <person name="Baker S.E."/>
            <person name="Barry K."/>
            <person name="Bills G."/>
            <person name="Bluhm B.H."/>
            <person name="Cannon C."/>
            <person name="Castanera R."/>
            <person name="Culley D.E."/>
            <person name="Daum C."/>
            <person name="Ezra D."/>
            <person name="Gonzalez J.B."/>
            <person name="Henrissat B."/>
            <person name="Kuo A."/>
            <person name="Liang C."/>
            <person name="Lipzen A."/>
            <person name="Lutzoni F."/>
            <person name="Magnuson J."/>
            <person name="Mondo S."/>
            <person name="Nolan M."/>
            <person name="Ohm R."/>
            <person name="Pangilinan J."/>
            <person name="Park H.-J."/>
            <person name="Ramirez L."/>
            <person name="Alfaro M."/>
            <person name="Sun H."/>
            <person name="Tritt A."/>
            <person name="Yoshinaga Y."/>
            <person name="Zwiers L.-H."/>
            <person name="Turgeon B.G."/>
            <person name="Goodwin S.B."/>
            <person name="Spatafora J.W."/>
            <person name="Crous P.W."/>
            <person name="Grigoriev I.V."/>
        </authorList>
    </citation>
    <scope>NUCLEOTIDE SEQUENCE</scope>
    <source>
        <strain evidence="15">CBS 342.82</strain>
    </source>
</reference>
<dbReference type="AlphaFoldDB" id="A0A6J3M6L5"/>
<dbReference type="RefSeq" id="XP_033460686.1">
    <property type="nucleotide sequence ID" value="XM_033602217.1"/>
</dbReference>
<evidence type="ECO:0000256" key="9">
    <source>
        <dbReference type="ARBA" id="ARBA00071419"/>
    </source>
</evidence>
<dbReference type="GO" id="GO:0042274">
    <property type="term" value="P:ribosomal small subunit biogenesis"/>
    <property type="evidence" value="ECO:0007669"/>
    <property type="project" value="TreeGrafter"/>
</dbReference>
<evidence type="ECO:0000256" key="10">
    <source>
        <dbReference type="PROSITE-ProRule" id="PRU00182"/>
    </source>
</evidence>
<dbReference type="GO" id="GO:0003735">
    <property type="term" value="F:structural constituent of ribosome"/>
    <property type="evidence" value="ECO:0007669"/>
    <property type="project" value="TreeGrafter"/>
</dbReference>
<evidence type="ECO:0000256" key="4">
    <source>
        <dbReference type="ARBA" id="ARBA00022884"/>
    </source>
</evidence>
<reference evidence="15" key="3">
    <citation type="submission" date="2025-08" db="UniProtKB">
        <authorList>
            <consortium name="RefSeq"/>
        </authorList>
    </citation>
    <scope>IDENTIFICATION</scope>
    <source>
        <strain evidence="15">CBS 342.82</strain>
    </source>
</reference>
<protein>
    <recommendedName>
        <fullName evidence="9">Small ribosomal subunit protein uS4m</fullName>
    </recommendedName>
</protein>
<name>A0A6J3M6L5_9PEZI</name>
<dbReference type="Gene3D" id="3.10.290.10">
    <property type="entry name" value="RNA-binding S4 domain"/>
    <property type="match status" value="1"/>
</dbReference>
<gene>
    <name evidence="15" type="ORF">K489DRAFT_337298</name>
</gene>
<proteinExistence type="inferred from homology"/>
<evidence type="ECO:0000313" key="15">
    <source>
        <dbReference type="RefSeq" id="XP_033460686.1"/>
    </source>
</evidence>
<dbReference type="GO" id="GO:0005763">
    <property type="term" value="C:mitochondrial small ribosomal subunit"/>
    <property type="evidence" value="ECO:0007669"/>
    <property type="project" value="TreeGrafter"/>
</dbReference>
<evidence type="ECO:0000256" key="12">
    <source>
        <dbReference type="SAM" id="MobiDB-lite"/>
    </source>
</evidence>
<keyword evidence="6" id="KW-0496">Mitochondrion</keyword>
<reference evidence="15" key="2">
    <citation type="submission" date="2020-04" db="EMBL/GenBank/DDBJ databases">
        <authorList>
            <consortium name="NCBI Genome Project"/>
        </authorList>
    </citation>
    <scope>NUCLEOTIDE SEQUENCE</scope>
    <source>
        <strain evidence="15">CBS 342.82</strain>
    </source>
</reference>
<comment type="similarity">
    <text evidence="2">Belongs to the universal ribosomal protein uS4 family.</text>
</comment>
<dbReference type="Proteomes" id="UP000504637">
    <property type="component" value="Unplaced"/>
</dbReference>
<evidence type="ECO:0000256" key="6">
    <source>
        <dbReference type="ARBA" id="ARBA00023128"/>
    </source>
</evidence>
<comment type="subcellular location">
    <subcellularLocation>
        <location evidence="1">Mitochondrion</location>
    </subcellularLocation>
</comment>
<evidence type="ECO:0000256" key="3">
    <source>
        <dbReference type="ARBA" id="ARBA00022730"/>
    </source>
</evidence>
<evidence type="ECO:0000256" key="11">
    <source>
        <dbReference type="SAM" id="Coils"/>
    </source>
</evidence>
<dbReference type="GeneID" id="54360017"/>
<evidence type="ECO:0000256" key="2">
    <source>
        <dbReference type="ARBA" id="ARBA00007465"/>
    </source>
</evidence>
<dbReference type="Pfam" id="PF01479">
    <property type="entry name" value="S4"/>
    <property type="match status" value="1"/>
</dbReference>
<keyword evidence="3 10" id="KW-0699">rRNA-binding</keyword>
<dbReference type="PROSITE" id="PS00632">
    <property type="entry name" value="RIBOSOMAL_S4"/>
    <property type="match status" value="1"/>
</dbReference>
<dbReference type="PROSITE" id="PS50889">
    <property type="entry name" value="S4"/>
    <property type="match status" value="1"/>
</dbReference>
<dbReference type="InterPro" id="IPR002942">
    <property type="entry name" value="S4_RNA-bd"/>
</dbReference>
<accession>A0A6J3M6L5</accession>
<feature type="region of interest" description="Disordered" evidence="12">
    <location>
        <begin position="188"/>
        <end position="258"/>
    </location>
</feature>
<dbReference type="PANTHER" id="PTHR11831">
    <property type="entry name" value="30S 40S RIBOSOMAL PROTEIN"/>
    <property type="match status" value="1"/>
</dbReference>
<dbReference type="InterPro" id="IPR036986">
    <property type="entry name" value="S4_RNA-bd_sf"/>
</dbReference>
<evidence type="ECO:0000256" key="7">
    <source>
        <dbReference type="ARBA" id="ARBA00023274"/>
    </source>
</evidence>
<organism evidence="15">
    <name type="scientific">Dissoconium aciculare CBS 342.82</name>
    <dbReference type="NCBI Taxonomy" id="1314786"/>
    <lineage>
        <taxon>Eukaryota</taxon>
        <taxon>Fungi</taxon>
        <taxon>Dikarya</taxon>
        <taxon>Ascomycota</taxon>
        <taxon>Pezizomycotina</taxon>
        <taxon>Dothideomycetes</taxon>
        <taxon>Dothideomycetidae</taxon>
        <taxon>Mycosphaerellales</taxon>
        <taxon>Dissoconiaceae</taxon>
        <taxon>Dissoconium</taxon>
    </lineage>
</organism>
<keyword evidence="4 10" id="KW-0694">RNA-binding</keyword>
<keyword evidence="5" id="KW-0689">Ribosomal protein</keyword>
<comment type="function">
    <text evidence="8">Component of the mitochondrial ribosome (mitoribosome), a dedicated translation machinery responsible for the synthesis of mitochondrial genome-encoded proteins, including at least some of the essential transmembrane subunits of the mitochondrial respiratory chain. The mitoribosomes are attached to the mitochondrial inner membrane and translation products are cotranslationally integrated into the membrane.</text>
</comment>
<dbReference type="OrthoDB" id="3356781at2759"/>
<dbReference type="PANTHER" id="PTHR11831:SF4">
    <property type="entry name" value="SMALL RIBOSOMAL SUBUNIT PROTEIN US4M"/>
    <property type="match status" value="1"/>
</dbReference>